<proteinExistence type="predicted"/>
<evidence type="ECO:0000313" key="3">
    <source>
        <dbReference type="Proteomes" id="UP001517376"/>
    </source>
</evidence>
<feature type="chain" id="PRO_5046167552" evidence="1">
    <location>
        <begin position="24"/>
        <end position="460"/>
    </location>
</feature>
<accession>A0ABW9YAI8</accession>
<evidence type="ECO:0000256" key="1">
    <source>
        <dbReference type="SAM" id="SignalP"/>
    </source>
</evidence>
<comment type="caution">
    <text evidence="2">The sequence shown here is derived from an EMBL/GenBank/DDBJ whole genome shotgun (WGS) entry which is preliminary data.</text>
</comment>
<dbReference type="SUPFAM" id="SSF48452">
    <property type="entry name" value="TPR-like"/>
    <property type="match status" value="1"/>
</dbReference>
<keyword evidence="3" id="KW-1185">Reference proteome</keyword>
<sequence>MRMFPAVAALSLILSACSPAPVAQVTMNRPAQAMSGTALPPLQAFAPQAAPAAGRSNADIARDILDLEFLLESGRALPALSRFEGPITVAMTGDVPATAPPDLARALSRLRAEAGLDIRAATTGAPASITIDFQPRATMRRLVPSASCFVVPRATSLAEYRALRGSPQVDWASVTRRDRVGIIVPSDTTPQEVRDCLHEELAQAVGPLNDLYRLPDSVFNDDNFHTVLTGFDMLVLRVHYDPALRPGMSRQEVAARLPAILARLNPAGEGRASAGGTNMAPRAWIDAVETAIGPRGSDAARRRAAERMLSIARAQGWQDNRLAFSWFALGRAQVGSDMAAASRAFLEARRIWQGLPGGDIRAAHVDMQLAAFSLAQGRFAEALALSDRAIPVVRRAENAALLATLLMIRAEAQTALGRPDLAKSARLDSLGWARYGFGTDAMVRARQSDIAGLAASGRSG</sequence>
<name>A0ABW9YAI8_9RHOB</name>
<feature type="signal peptide" evidence="1">
    <location>
        <begin position="1"/>
        <end position="23"/>
    </location>
</feature>
<evidence type="ECO:0000313" key="2">
    <source>
        <dbReference type="EMBL" id="NBE08812.1"/>
    </source>
</evidence>
<dbReference type="EMBL" id="JAAATW010000003">
    <property type="protein sequence ID" value="NBE08812.1"/>
    <property type="molecule type" value="Genomic_DNA"/>
</dbReference>
<dbReference type="Proteomes" id="UP001517376">
    <property type="component" value="Unassembled WGS sequence"/>
</dbReference>
<dbReference type="InterPro" id="IPR021323">
    <property type="entry name" value="DUF2927"/>
</dbReference>
<dbReference type="Pfam" id="PF11150">
    <property type="entry name" value="DUF2927"/>
    <property type="match status" value="1"/>
</dbReference>
<reference evidence="3" key="1">
    <citation type="submission" date="2020-01" db="EMBL/GenBank/DDBJ databases">
        <title>Sphingomonas sp. strain CSW-10.</title>
        <authorList>
            <person name="Chen W.-M."/>
        </authorList>
    </citation>
    <scope>NUCLEOTIDE SEQUENCE [LARGE SCALE GENOMIC DNA]</scope>
    <source>
        <strain evidence="3">CCP-1</strain>
    </source>
</reference>
<gene>
    <name evidence="2" type="ORF">GU920_14825</name>
</gene>
<dbReference type="InterPro" id="IPR011990">
    <property type="entry name" value="TPR-like_helical_dom_sf"/>
</dbReference>
<dbReference type="PROSITE" id="PS51257">
    <property type="entry name" value="PROKAR_LIPOPROTEIN"/>
    <property type="match status" value="1"/>
</dbReference>
<protein>
    <submittedName>
        <fullName evidence="2">DUF2927 domain-containing protein</fullName>
    </submittedName>
</protein>
<organism evidence="2 3">
    <name type="scientific">Paragemmobacter ruber</name>
    <dbReference type="NCBI Taxonomy" id="1985673"/>
    <lineage>
        <taxon>Bacteria</taxon>
        <taxon>Pseudomonadati</taxon>
        <taxon>Pseudomonadota</taxon>
        <taxon>Alphaproteobacteria</taxon>
        <taxon>Rhodobacterales</taxon>
        <taxon>Paracoccaceae</taxon>
        <taxon>Paragemmobacter</taxon>
    </lineage>
</organism>
<keyword evidence="1" id="KW-0732">Signal</keyword>